<keyword evidence="4 7" id="KW-0812">Transmembrane</keyword>
<evidence type="ECO:0000313" key="10">
    <source>
        <dbReference type="Proteomes" id="UP000094969"/>
    </source>
</evidence>
<feature type="domain" description="ABC transmembrane type-1" evidence="8">
    <location>
        <begin position="84"/>
        <end position="301"/>
    </location>
</feature>
<evidence type="ECO:0000256" key="3">
    <source>
        <dbReference type="ARBA" id="ARBA00022475"/>
    </source>
</evidence>
<comment type="subcellular location">
    <subcellularLocation>
        <location evidence="1 7">Cell membrane</location>
        <topology evidence="1 7">Multi-pass membrane protein</topology>
    </subcellularLocation>
</comment>
<evidence type="ECO:0000256" key="4">
    <source>
        <dbReference type="ARBA" id="ARBA00022692"/>
    </source>
</evidence>
<comment type="similarity">
    <text evidence="7">Belongs to the binding-protein-dependent transport system permease family.</text>
</comment>
<gene>
    <name evidence="9" type="ORF">BHK69_29540</name>
</gene>
<dbReference type="GO" id="GO:0005886">
    <property type="term" value="C:plasma membrane"/>
    <property type="evidence" value="ECO:0007669"/>
    <property type="project" value="UniProtKB-SubCell"/>
</dbReference>
<accession>A0A1D7UBZ8</accession>
<feature type="transmembrane region" description="Helical" evidence="7">
    <location>
        <begin position="88"/>
        <end position="111"/>
    </location>
</feature>
<dbReference type="InterPro" id="IPR035906">
    <property type="entry name" value="MetI-like_sf"/>
</dbReference>
<evidence type="ECO:0000256" key="1">
    <source>
        <dbReference type="ARBA" id="ARBA00004651"/>
    </source>
</evidence>
<name>A0A1D7UBZ8_9HYPH</name>
<feature type="transmembrane region" description="Helical" evidence="7">
    <location>
        <begin position="149"/>
        <end position="170"/>
    </location>
</feature>
<keyword evidence="10" id="KW-1185">Reference proteome</keyword>
<dbReference type="PANTHER" id="PTHR43005">
    <property type="entry name" value="BLR7065 PROTEIN"/>
    <property type="match status" value="1"/>
</dbReference>
<keyword evidence="3" id="KW-1003">Cell membrane</keyword>
<evidence type="ECO:0000259" key="8">
    <source>
        <dbReference type="PROSITE" id="PS50928"/>
    </source>
</evidence>
<feature type="transmembrane region" description="Helical" evidence="7">
    <location>
        <begin position="123"/>
        <end position="143"/>
    </location>
</feature>
<keyword evidence="2 7" id="KW-0813">Transport</keyword>
<dbReference type="Gene3D" id="1.10.3720.10">
    <property type="entry name" value="MetI-like"/>
    <property type="match status" value="1"/>
</dbReference>
<dbReference type="CDD" id="cd06261">
    <property type="entry name" value="TM_PBP2"/>
    <property type="match status" value="1"/>
</dbReference>
<dbReference type="PANTHER" id="PTHR43005:SF1">
    <property type="entry name" value="SPERMIDINE_PUTRESCINE TRANSPORT SYSTEM PERMEASE PROTEIN"/>
    <property type="match status" value="1"/>
</dbReference>
<sequence length="310" mass="34373">MSRTGGRSGIGRWTMLSLRRRYREEILAYSFLWPALLILVALLIYPLVDVIRLSFHDSNLQRETWVGFGNYAALLQDPLFWRSFGQTVIFTVFSVVLHLAIGLALALLLNMQINDTFRTLARGLLIVPWLLAPTVAGMIWVLMLAPFGVFNGLLVSVGVIDANASVSWLGDPSTALGSVTAMNVWRAFPFFMVMLLAGLQAVPKQLYEAAEIDGASLPRQFWHITLPQLRGVITTIVLLDSIWSFRAFDPVFVMTGGGPAHASEVLASAIYFDGFQKLRFGYASAEAVVMFVVLFTVSAIYVRRTMSNVS</sequence>
<dbReference type="AlphaFoldDB" id="A0A1D7UBZ8"/>
<evidence type="ECO:0000256" key="2">
    <source>
        <dbReference type="ARBA" id="ARBA00022448"/>
    </source>
</evidence>
<feature type="transmembrane region" description="Helical" evidence="7">
    <location>
        <begin position="278"/>
        <end position="302"/>
    </location>
</feature>
<evidence type="ECO:0000256" key="7">
    <source>
        <dbReference type="RuleBase" id="RU363032"/>
    </source>
</evidence>
<keyword evidence="5 7" id="KW-1133">Transmembrane helix</keyword>
<dbReference type="SUPFAM" id="SSF161098">
    <property type="entry name" value="MetI-like"/>
    <property type="match status" value="1"/>
</dbReference>
<dbReference type="STRING" id="1526658.BHK69_29540"/>
<feature type="transmembrane region" description="Helical" evidence="7">
    <location>
        <begin position="26"/>
        <end position="48"/>
    </location>
</feature>
<proteinExistence type="inferred from homology"/>
<dbReference type="KEGG" id="bvv:BHK69_29540"/>
<dbReference type="Pfam" id="PF00528">
    <property type="entry name" value="BPD_transp_1"/>
    <property type="match status" value="1"/>
</dbReference>
<dbReference type="Proteomes" id="UP000094969">
    <property type="component" value="Chromosome"/>
</dbReference>
<feature type="transmembrane region" description="Helical" evidence="7">
    <location>
        <begin position="182"/>
        <end position="201"/>
    </location>
</feature>
<dbReference type="PROSITE" id="PS50928">
    <property type="entry name" value="ABC_TM1"/>
    <property type="match status" value="1"/>
</dbReference>
<organism evidence="9 10">
    <name type="scientific">Bosea vaviloviae</name>
    <dbReference type="NCBI Taxonomy" id="1526658"/>
    <lineage>
        <taxon>Bacteria</taxon>
        <taxon>Pseudomonadati</taxon>
        <taxon>Pseudomonadota</taxon>
        <taxon>Alphaproteobacteria</taxon>
        <taxon>Hyphomicrobiales</taxon>
        <taxon>Boseaceae</taxon>
        <taxon>Bosea</taxon>
    </lineage>
</organism>
<keyword evidence="6 7" id="KW-0472">Membrane</keyword>
<evidence type="ECO:0000256" key="5">
    <source>
        <dbReference type="ARBA" id="ARBA00022989"/>
    </source>
</evidence>
<dbReference type="EMBL" id="CP017147">
    <property type="protein sequence ID" value="AOO84887.1"/>
    <property type="molecule type" value="Genomic_DNA"/>
</dbReference>
<reference evidence="9 10" key="1">
    <citation type="journal article" date="2015" name="Antonie Van Leeuwenhoek">
        <title>Bosea vaviloviae sp. nov., a new species of slow-growing rhizobia isolated from nodules of the relict species Vavilovia formosa (Stev.) Fed.</title>
        <authorList>
            <person name="Safronova V.I."/>
            <person name="Kuznetsova I.G."/>
            <person name="Sazanova A.L."/>
            <person name="Kimeklis A.K."/>
            <person name="Belimov A.A."/>
            <person name="Andronov E.E."/>
            <person name="Pinaev A.G."/>
            <person name="Chizhevskaya E.P."/>
            <person name="Pukhaev A.R."/>
            <person name="Popov K.P."/>
            <person name="Willems A."/>
            <person name="Tikhonovich I.A."/>
        </authorList>
    </citation>
    <scope>NUCLEOTIDE SEQUENCE [LARGE SCALE GENOMIC DNA]</scope>
    <source>
        <strain evidence="9 10">Vaf18</strain>
    </source>
</reference>
<dbReference type="InterPro" id="IPR000515">
    <property type="entry name" value="MetI-like"/>
</dbReference>
<evidence type="ECO:0000313" key="9">
    <source>
        <dbReference type="EMBL" id="AOO84887.1"/>
    </source>
</evidence>
<evidence type="ECO:0000256" key="6">
    <source>
        <dbReference type="ARBA" id="ARBA00023136"/>
    </source>
</evidence>
<dbReference type="GO" id="GO:0055085">
    <property type="term" value="P:transmembrane transport"/>
    <property type="evidence" value="ECO:0007669"/>
    <property type="project" value="InterPro"/>
</dbReference>
<protein>
    <recommendedName>
        <fullName evidence="8">ABC transmembrane type-1 domain-containing protein</fullName>
    </recommendedName>
</protein>